<organism evidence="3 4">
    <name type="scientific">Amanita muscaria (strain Koide BX008)</name>
    <dbReference type="NCBI Taxonomy" id="946122"/>
    <lineage>
        <taxon>Eukaryota</taxon>
        <taxon>Fungi</taxon>
        <taxon>Dikarya</taxon>
        <taxon>Basidiomycota</taxon>
        <taxon>Agaricomycotina</taxon>
        <taxon>Agaricomycetes</taxon>
        <taxon>Agaricomycetidae</taxon>
        <taxon>Agaricales</taxon>
        <taxon>Pluteineae</taxon>
        <taxon>Amanitaceae</taxon>
        <taxon>Amanita</taxon>
    </lineage>
</organism>
<protein>
    <recommendedName>
        <fullName evidence="5">Secreted protein</fullName>
    </recommendedName>
</protein>
<accession>A0A0C2X6F0</accession>
<evidence type="ECO:0000313" key="4">
    <source>
        <dbReference type="Proteomes" id="UP000054549"/>
    </source>
</evidence>
<dbReference type="AlphaFoldDB" id="A0A0C2X6F0"/>
<feature type="region of interest" description="Disordered" evidence="1">
    <location>
        <begin position="131"/>
        <end position="150"/>
    </location>
</feature>
<dbReference type="InParanoid" id="A0A0C2X6F0"/>
<feature type="signal peptide" evidence="2">
    <location>
        <begin position="1"/>
        <end position="18"/>
    </location>
</feature>
<keyword evidence="4" id="KW-1185">Reference proteome</keyword>
<dbReference type="HOGENOM" id="CLU_106779_0_0_1"/>
<dbReference type="EMBL" id="KN818246">
    <property type="protein sequence ID" value="KIL64861.1"/>
    <property type="molecule type" value="Genomic_DNA"/>
</dbReference>
<reference evidence="3 4" key="1">
    <citation type="submission" date="2014-04" db="EMBL/GenBank/DDBJ databases">
        <title>Evolutionary Origins and Diversification of the Mycorrhizal Mutualists.</title>
        <authorList>
            <consortium name="DOE Joint Genome Institute"/>
            <consortium name="Mycorrhizal Genomics Consortium"/>
            <person name="Kohler A."/>
            <person name="Kuo A."/>
            <person name="Nagy L.G."/>
            <person name="Floudas D."/>
            <person name="Copeland A."/>
            <person name="Barry K.W."/>
            <person name="Cichocki N."/>
            <person name="Veneault-Fourrey C."/>
            <person name="LaButti K."/>
            <person name="Lindquist E.A."/>
            <person name="Lipzen A."/>
            <person name="Lundell T."/>
            <person name="Morin E."/>
            <person name="Murat C."/>
            <person name="Riley R."/>
            <person name="Ohm R."/>
            <person name="Sun H."/>
            <person name="Tunlid A."/>
            <person name="Henrissat B."/>
            <person name="Grigoriev I.V."/>
            <person name="Hibbett D.S."/>
            <person name="Martin F."/>
        </authorList>
    </citation>
    <scope>NUCLEOTIDE SEQUENCE [LARGE SCALE GENOMIC DNA]</scope>
    <source>
        <strain evidence="3 4">Koide BX008</strain>
    </source>
</reference>
<gene>
    <name evidence="3" type="ORF">M378DRAFT_162712</name>
</gene>
<evidence type="ECO:0000256" key="2">
    <source>
        <dbReference type="SAM" id="SignalP"/>
    </source>
</evidence>
<evidence type="ECO:0008006" key="5">
    <source>
        <dbReference type="Google" id="ProtNLM"/>
    </source>
</evidence>
<keyword evidence="2" id="KW-0732">Signal</keyword>
<feature type="chain" id="PRO_5002158758" description="Secreted protein" evidence="2">
    <location>
        <begin position="19"/>
        <end position="150"/>
    </location>
</feature>
<proteinExistence type="predicted"/>
<sequence length="150" mass="16511">MRFTIVFLLSSLLVPALASEPNRYGNLARYKGPDGDRYGVVLGSKPDKEGNHYLAPLVPPPAQRQKFTTFPAYKDQVVKAHGADISHTRYTKPAMANDVNNHHRQSPPSLLHAKGAAKGSPTYNAAETLANFHKSGQHSGGRWPGSRRRR</sequence>
<name>A0A0C2X6F0_AMAMK</name>
<evidence type="ECO:0000256" key="1">
    <source>
        <dbReference type="SAM" id="MobiDB-lite"/>
    </source>
</evidence>
<dbReference type="Proteomes" id="UP000054549">
    <property type="component" value="Unassembled WGS sequence"/>
</dbReference>
<evidence type="ECO:0000313" key="3">
    <source>
        <dbReference type="EMBL" id="KIL64861.1"/>
    </source>
</evidence>